<keyword evidence="2" id="KW-1185">Reference proteome</keyword>
<comment type="caution">
    <text evidence="1">The sequence shown here is derived from an EMBL/GenBank/DDBJ whole genome shotgun (WGS) entry which is preliminary data.</text>
</comment>
<reference evidence="1" key="1">
    <citation type="journal article" date="2023" name="Mol. Phylogenet. Evol.">
        <title>Genome-scale phylogeny and comparative genomics of the fungal order Sordariales.</title>
        <authorList>
            <person name="Hensen N."/>
            <person name="Bonometti L."/>
            <person name="Westerberg I."/>
            <person name="Brannstrom I.O."/>
            <person name="Guillou S."/>
            <person name="Cros-Aarteil S."/>
            <person name="Calhoun S."/>
            <person name="Haridas S."/>
            <person name="Kuo A."/>
            <person name="Mondo S."/>
            <person name="Pangilinan J."/>
            <person name="Riley R."/>
            <person name="LaButti K."/>
            <person name="Andreopoulos B."/>
            <person name="Lipzen A."/>
            <person name="Chen C."/>
            <person name="Yan M."/>
            <person name="Daum C."/>
            <person name="Ng V."/>
            <person name="Clum A."/>
            <person name="Steindorff A."/>
            <person name="Ohm R.A."/>
            <person name="Martin F."/>
            <person name="Silar P."/>
            <person name="Natvig D.O."/>
            <person name="Lalanne C."/>
            <person name="Gautier V."/>
            <person name="Ament-Velasquez S.L."/>
            <person name="Kruys A."/>
            <person name="Hutchinson M.I."/>
            <person name="Powell A.J."/>
            <person name="Barry K."/>
            <person name="Miller A.N."/>
            <person name="Grigoriev I.V."/>
            <person name="Debuchy R."/>
            <person name="Gladieux P."/>
            <person name="Hiltunen Thoren M."/>
            <person name="Johannesson H."/>
        </authorList>
    </citation>
    <scope>NUCLEOTIDE SEQUENCE</scope>
    <source>
        <strain evidence="1">CBS 168.71</strain>
    </source>
</reference>
<dbReference type="RefSeq" id="XP_062657031.1">
    <property type="nucleotide sequence ID" value="XM_062799495.1"/>
</dbReference>
<evidence type="ECO:0000313" key="2">
    <source>
        <dbReference type="Proteomes" id="UP001278766"/>
    </source>
</evidence>
<dbReference type="Proteomes" id="UP001278766">
    <property type="component" value="Unassembled WGS sequence"/>
</dbReference>
<dbReference type="AlphaFoldDB" id="A0AAE0HBT3"/>
<accession>A0AAE0HBT3</accession>
<evidence type="ECO:0000313" key="1">
    <source>
        <dbReference type="EMBL" id="KAK3293517.1"/>
    </source>
</evidence>
<dbReference type="EMBL" id="JAUEPN010000006">
    <property type="protein sequence ID" value="KAK3293517.1"/>
    <property type="molecule type" value="Genomic_DNA"/>
</dbReference>
<dbReference type="GeneID" id="87836443"/>
<reference evidence="1" key="2">
    <citation type="submission" date="2023-06" db="EMBL/GenBank/DDBJ databases">
        <authorList>
            <consortium name="Lawrence Berkeley National Laboratory"/>
            <person name="Haridas S."/>
            <person name="Hensen N."/>
            <person name="Bonometti L."/>
            <person name="Westerberg I."/>
            <person name="Brannstrom I.O."/>
            <person name="Guillou S."/>
            <person name="Cros-Aarteil S."/>
            <person name="Calhoun S."/>
            <person name="Kuo A."/>
            <person name="Mondo S."/>
            <person name="Pangilinan J."/>
            <person name="Riley R."/>
            <person name="Labutti K."/>
            <person name="Andreopoulos B."/>
            <person name="Lipzen A."/>
            <person name="Chen C."/>
            <person name="Yanf M."/>
            <person name="Daum C."/>
            <person name="Ng V."/>
            <person name="Clum A."/>
            <person name="Steindorff A."/>
            <person name="Ohm R."/>
            <person name="Martin F."/>
            <person name="Silar P."/>
            <person name="Natvig D."/>
            <person name="Lalanne C."/>
            <person name="Gautier V."/>
            <person name="Ament-Velasquez S.L."/>
            <person name="Kruys A."/>
            <person name="Hutchinson M.I."/>
            <person name="Powell A.J."/>
            <person name="Barry K."/>
            <person name="Miller A.N."/>
            <person name="Grigoriev I.V."/>
            <person name="Debuchy R."/>
            <person name="Gladieux P."/>
            <person name="Thoren M.H."/>
            <person name="Johannesson H."/>
        </authorList>
    </citation>
    <scope>NUCLEOTIDE SEQUENCE</scope>
    <source>
        <strain evidence="1">CBS 168.71</strain>
    </source>
</reference>
<proteinExistence type="predicted"/>
<protein>
    <submittedName>
        <fullName evidence="1">Uncharacterized protein</fullName>
    </submittedName>
</protein>
<organism evidence="1 2">
    <name type="scientific">Chaetomium fimeti</name>
    <dbReference type="NCBI Taxonomy" id="1854472"/>
    <lineage>
        <taxon>Eukaryota</taxon>
        <taxon>Fungi</taxon>
        <taxon>Dikarya</taxon>
        <taxon>Ascomycota</taxon>
        <taxon>Pezizomycotina</taxon>
        <taxon>Sordariomycetes</taxon>
        <taxon>Sordariomycetidae</taxon>
        <taxon>Sordariales</taxon>
        <taxon>Chaetomiaceae</taxon>
        <taxon>Chaetomium</taxon>
    </lineage>
</organism>
<sequence length="255" mass="30360">MLWQRLKEICIYLWNFRYLPLKYRWPLIKFRRRFLPTQTGLGLRNALRHARSLKHPPEPNAYLFVLRLLWPFPAWDFRAVLPPPPRAIMADPEGVRCRVRDLIYLRSMPLWRARDTPQRSFYRLYEAFCAADGHMITYETEYFWRRSSPRWAVANLPDPECADPEQYAVMAALADILVDSFTWRFELGLRRTDQPIVRHGGADPPPFVPETRPSWTAKVPPLQEKLVIHPEEDAYFDSPLHRRNVYMATGWFYTV</sequence>
<name>A0AAE0HBT3_9PEZI</name>
<gene>
    <name evidence="1" type="ORF">B0H64DRAFT_215474</name>
</gene>